<proteinExistence type="predicted"/>
<protein>
    <submittedName>
        <fullName evidence="2">DUF2752 domain-containing protein</fullName>
    </submittedName>
</protein>
<dbReference type="InterPro" id="IPR021215">
    <property type="entry name" value="DUF2752"/>
</dbReference>
<sequence length="131" mass="15020">MNSTTKHIIKWIGLSSFLLALIVVYAVYDPSKNGFFPPCPFHSFTGLQCPGCGSQRAVHHLLNFDIISAVHQNALLVIAIPYVLLGLLFDWILKPSEKVLKWRKILFGKNAILFVFSLVIFFWIFRNIHNY</sequence>
<dbReference type="EMBL" id="JBHTJP010000032">
    <property type="protein sequence ID" value="MFD0975553.1"/>
    <property type="molecule type" value="Genomic_DNA"/>
</dbReference>
<dbReference type="Pfam" id="PF10825">
    <property type="entry name" value="DUF2752"/>
    <property type="match status" value="1"/>
</dbReference>
<feature type="transmembrane region" description="Helical" evidence="1">
    <location>
        <begin position="74"/>
        <end position="93"/>
    </location>
</feature>
<dbReference type="Proteomes" id="UP001597100">
    <property type="component" value="Unassembled WGS sequence"/>
</dbReference>
<name>A0ABW3ICQ3_9FLAO</name>
<evidence type="ECO:0000256" key="1">
    <source>
        <dbReference type="SAM" id="Phobius"/>
    </source>
</evidence>
<keyword evidence="3" id="KW-1185">Reference proteome</keyword>
<keyword evidence="1" id="KW-0472">Membrane</keyword>
<keyword evidence="1" id="KW-0812">Transmembrane</keyword>
<keyword evidence="1" id="KW-1133">Transmembrane helix</keyword>
<comment type="caution">
    <text evidence="2">The sequence shown here is derived from an EMBL/GenBank/DDBJ whole genome shotgun (WGS) entry which is preliminary data.</text>
</comment>
<evidence type="ECO:0000313" key="3">
    <source>
        <dbReference type="Proteomes" id="UP001597100"/>
    </source>
</evidence>
<reference evidence="3" key="1">
    <citation type="journal article" date="2019" name="Int. J. Syst. Evol. Microbiol.">
        <title>The Global Catalogue of Microorganisms (GCM) 10K type strain sequencing project: providing services to taxonomists for standard genome sequencing and annotation.</title>
        <authorList>
            <consortium name="The Broad Institute Genomics Platform"/>
            <consortium name="The Broad Institute Genome Sequencing Center for Infectious Disease"/>
            <person name="Wu L."/>
            <person name="Ma J."/>
        </authorList>
    </citation>
    <scope>NUCLEOTIDE SEQUENCE [LARGE SCALE GENOMIC DNA]</scope>
    <source>
        <strain evidence="3">CCUG 60898</strain>
    </source>
</reference>
<feature type="transmembrane region" description="Helical" evidence="1">
    <location>
        <begin position="105"/>
        <end position="125"/>
    </location>
</feature>
<gene>
    <name evidence="2" type="ORF">ACFQ1G_02005</name>
</gene>
<dbReference type="RefSeq" id="WP_380736583.1">
    <property type="nucleotide sequence ID" value="NZ_JBHTJP010000032.1"/>
</dbReference>
<evidence type="ECO:0000313" key="2">
    <source>
        <dbReference type="EMBL" id="MFD0975553.1"/>
    </source>
</evidence>
<accession>A0ABW3ICQ3</accession>
<feature type="transmembrane region" description="Helical" evidence="1">
    <location>
        <begin position="7"/>
        <end position="28"/>
    </location>
</feature>
<organism evidence="2 3">
    <name type="scientific">Salinimicrobium gaetbulicola</name>
    <dbReference type="NCBI Taxonomy" id="999702"/>
    <lineage>
        <taxon>Bacteria</taxon>
        <taxon>Pseudomonadati</taxon>
        <taxon>Bacteroidota</taxon>
        <taxon>Flavobacteriia</taxon>
        <taxon>Flavobacteriales</taxon>
        <taxon>Flavobacteriaceae</taxon>
        <taxon>Salinimicrobium</taxon>
    </lineage>
</organism>